<dbReference type="Pfam" id="PF12079">
    <property type="entry name" value="DUF3558"/>
    <property type="match status" value="1"/>
</dbReference>
<organism evidence="1 2">
    <name type="scientific">Mycolicibacterium smegmatis (strain ATCC 700084 / mc(2)155)</name>
    <name type="common">Mycobacterium smegmatis</name>
    <dbReference type="NCBI Taxonomy" id="246196"/>
    <lineage>
        <taxon>Bacteria</taxon>
        <taxon>Bacillati</taxon>
        <taxon>Actinomycetota</taxon>
        <taxon>Actinomycetes</taxon>
        <taxon>Mycobacteriales</taxon>
        <taxon>Mycobacteriaceae</taxon>
        <taxon>Mycolicibacterium</taxon>
    </lineage>
</organism>
<sequence length="191" mass="20217">MQGRREAPVADPAVGTVDMRRQVRLAAAVAAFPVLIAACGTHDPAPAEQSPTAAPGFRGVDCNGVTDADIDKAVGSGMFEKAVVSDTGCFWQENTMLGTFGAGMGISTWWYRGSDMDTERTLEQNAGRTLTELSLDGNKGFKAADTNVCSIYVAKGGDVITWSIQTMNPAALPDLCTVIEQLAQLSQDRVN</sequence>
<evidence type="ECO:0000313" key="2">
    <source>
        <dbReference type="Proteomes" id="UP000006158"/>
    </source>
</evidence>
<evidence type="ECO:0000313" key="1">
    <source>
        <dbReference type="EMBL" id="AFP37831.1"/>
    </source>
</evidence>
<accession>I7G3T6</accession>
<reference evidence="1 2" key="1">
    <citation type="journal article" date="2007" name="Genome Biol.">
        <title>Interrupted coding sequences in Mycobacterium smegmatis: authentic mutations or sequencing errors?</title>
        <authorList>
            <person name="Deshayes C."/>
            <person name="Perrodou E."/>
            <person name="Gallien S."/>
            <person name="Euphrasie D."/>
            <person name="Schaeffer C."/>
            <person name="Van-Dorsselaer A."/>
            <person name="Poch O."/>
            <person name="Lecompte O."/>
            <person name="Reyrat J.M."/>
        </authorList>
    </citation>
    <scope>NUCLEOTIDE SEQUENCE [LARGE SCALE GENOMIC DNA]</scope>
    <source>
        <strain evidence="2">ATCC 700084 / mc(2)155</strain>
    </source>
</reference>
<name>I7G3T6_MYCS2</name>
<gene>
    <name evidence="1" type="ordered locus">MSMEI_1358</name>
</gene>
<reference evidence="1 2" key="2">
    <citation type="journal article" date="2009" name="Genome Res.">
        <title>Ortho-proteogenomics: multiple proteomes investigation through orthology and a new MS-based protocol.</title>
        <authorList>
            <person name="Gallien S."/>
            <person name="Perrodou E."/>
            <person name="Carapito C."/>
            <person name="Deshayes C."/>
            <person name="Reyrat J.M."/>
            <person name="Van Dorsselaer A."/>
            <person name="Poch O."/>
            <person name="Schaeffer C."/>
            <person name="Lecompte O."/>
        </authorList>
    </citation>
    <scope>NUCLEOTIDE SEQUENCE [LARGE SCALE GENOMIC DNA]</scope>
    <source>
        <strain evidence="2">ATCC 700084 / mc(2)155</strain>
    </source>
</reference>
<proteinExistence type="predicted"/>
<dbReference type="PATRIC" id="fig|246196.56.peg.1404"/>
<dbReference type="EMBL" id="CP001663">
    <property type="protein sequence ID" value="AFP37831.1"/>
    <property type="molecule type" value="Genomic_DNA"/>
</dbReference>
<dbReference type="KEGG" id="msg:MSMEI_1358"/>
<dbReference type="Proteomes" id="UP000006158">
    <property type="component" value="Chromosome"/>
</dbReference>
<dbReference type="InterPro" id="IPR024520">
    <property type="entry name" value="DUF3558"/>
</dbReference>
<keyword evidence="1" id="KW-0449">Lipoprotein</keyword>
<protein>
    <submittedName>
        <fullName evidence="1">Lipoprotein LprB</fullName>
    </submittedName>
</protein>
<dbReference type="AlphaFoldDB" id="I7G3T6"/>